<keyword evidence="2" id="KW-0808">Transferase</keyword>
<gene>
    <name evidence="2" type="ORF">H7313_08155</name>
</gene>
<proteinExistence type="predicted"/>
<organism evidence="2 3">
    <name type="scientific">Gordonibacter massiliensis</name>
    <name type="common">ex Traore et al. 2017</name>
    <dbReference type="NCBI Taxonomy" id="1841863"/>
    <lineage>
        <taxon>Bacteria</taxon>
        <taxon>Bacillati</taxon>
        <taxon>Actinomycetota</taxon>
        <taxon>Coriobacteriia</taxon>
        <taxon>Eggerthellales</taxon>
        <taxon>Eggerthellaceae</taxon>
        <taxon>Gordonibacter</taxon>
    </lineage>
</organism>
<keyword evidence="3" id="KW-1185">Reference proteome</keyword>
<dbReference type="InterPro" id="IPR000182">
    <property type="entry name" value="GNAT_dom"/>
</dbReference>
<reference evidence="2 3" key="1">
    <citation type="submission" date="2020-08" db="EMBL/GenBank/DDBJ databases">
        <authorList>
            <person name="Liu C."/>
            <person name="Sun Q."/>
        </authorList>
    </citation>
    <scope>NUCLEOTIDE SEQUENCE [LARGE SCALE GENOMIC DNA]</scope>
    <source>
        <strain evidence="2 3">N22</strain>
    </source>
</reference>
<dbReference type="GO" id="GO:0016747">
    <property type="term" value="F:acyltransferase activity, transferring groups other than amino-acyl groups"/>
    <property type="evidence" value="ECO:0007669"/>
    <property type="project" value="InterPro"/>
</dbReference>
<dbReference type="Pfam" id="PF13523">
    <property type="entry name" value="Acetyltransf_8"/>
    <property type="match status" value="1"/>
</dbReference>
<protein>
    <submittedName>
        <fullName evidence="2">GNAT family N-acetyltransferase</fullName>
    </submittedName>
</protein>
<dbReference type="Gene3D" id="3.40.630.30">
    <property type="match status" value="1"/>
</dbReference>
<dbReference type="Proteomes" id="UP000587396">
    <property type="component" value="Unassembled WGS sequence"/>
</dbReference>
<name>A0A842JHH7_9ACTN</name>
<evidence type="ECO:0000313" key="2">
    <source>
        <dbReference type="EMBL" id="MBC2889318.1"/>
    </source>
</evidence>
<feature type="domain" description="N-acetyltransferase" evidence="1">
    <location>
        <begin position="3"/>
        <end position="156"/>
    </location>
</feature>
<comment type="caution">
    <text evidence="2">The sequence shown here is derived from an EMBL/GenBank/DDBJ whole genome shotgun (WGS) entry which is preliminary data.</text>
</comment>
<evidence type="ECO:0000313" key="3">
    <source>
        <dbReference type="Proteomes" id="UP000587396"/>
    </source>
</evidence>
<evidence type="ECO:0000259" key="1">
    <source>
        <dbReference type="PROSITE" id="PS51186"/>
    </source>
</evidence>
<dbReference type="InterPro" id="IPR016181">
    <property type="entry name" value="Acyl_CoA_acyltransferase"/>
</dbReference>
<sequence length="156" mass="17364">MDVALRPFEDEDAPRLRRWLAAEHVCPWFEHPDAWIEEAEGRQGAFSWIRHFVIEVDGAPGGFCQYYPFACGGEDWNGAQPVAGTYSLDYLVGEAAFLRCGVARAALELLVERIAAEPDAERVIVQPDAGNEASRALLRAAGFFYDEADDLFVLEV</sequence>
<dbReference type="AlphaFoldDB" id="A0A842JHH7"/>
<dbReference type="PROSITE" id="PS51186">
    <property type="entry name" value="GNAT"/>
    <property type="match status" value="1"/>
</dbReference>
<accession>A0A842JHH7</accession>
<dbReference type="SUPFAM" id="SSF55729">
    <property type="entry name" value="Acyl-CoA N-acyltransferases (Nat)"/>
    <property type="match status" value="1"/>
</dbReference>
<dbReference type="EMBL" id="JACMSE010000005">
    <property type="protein sequence ID" value="MBC2889318.1"/>
    <property type="molecule type" value="Genomic_DNA"/>
</dbReference>